<feature type="transmembrane region" description="Helical" evidence="1">
    <location>
        <begin position="24"/>
        <end position="51"/>
    </location>
</feature>
<comment type="caution">
    <text evidence="2">The sequence shown here is derived from an EMBL/GenBank/DDBJ whole genome shotgun (WGS) entry which is preliminary data.</text>
</comment>
<feature type="transmembrane region" description="Helical" evidence="1">
    <location>
        <begin position="154"/>
        <end position="176"/>
    </location>
</feature>
<dbReference type="Proteomes" id="UP000724149">
    <property type="component" value="Unassembled WGS sequence"/>
</dbReference>
<feature type="transmembrane region" description="Helical" evidence="1">
    <location>
        <begin position="88"/>
        <end position="109"/>
    </location>
</feature>
<keyword evidence="1" id="KW-1133">Transmembrane helix</keyword>
<reference evidence="2 3" key="1">
    <citation type="journal article" date="2021" name="Sci. Rep.">
        <title>The distribution of antibiotic resistance genes in chicken gut microbiota commensals.</title>
        <authorList>
            <person name="Juricova H."/>
            <person name="Matiasovicova J."/>
            <person name="Kubasova T."/>
            <person name="Cejkova D."/>
            <person name="Rychlik I."/>
        </authorList>
    </citation>
    <scope>NUCLEOTIDE SEQUENCE [LARGE SCALE GENOMIC DNA]</scope>
    <source>
        <strain evidence="2 3">An564</strain>
    </source>
</reference>
<keyword evidence="1" id="KW-0472">Membrane</keyword>
<sequence>MKPMTHNLLRREWLQYKSFGRTWLWIWVLYLGMYLLLGMAAGFVVVFLPIIMAYSAIYSAKQTGEAVNAGTEDFLLPVPLRDVLWAKYLFAFLMGSASAVVVLAAVLFQTLLNPEEAINPFYVLGVTMTYTAVITGVGMPLLYRFGATKARLTLLVLMGISAALGGSMAVVGLAAMGGVPDGAGYALTITAVVLWALMPFSLRLTERFYRRGGVDHERHPIVEA</sequence>
<accession>A0ABS2GPC7</accession>
<feature type="transmembrane region" description="Helical" evidence="1">
    <location>
        <begin position="121"/>
        <end position="142"/>
    </location>
</feature>
<protein>
    <submittedName>
        <fullName evidence="2">ABC-2 transporter permease</fullName>
    </submittedName>
</protein>
<evidence type="ECO:0000256" key="1">
    <source>
        <dbReference type="SAM" id="Phobius"/>
    </source>
</evidence>
<keyword evidence="3" id="KW-1185">Reference proteome</keyword>
<feature type="transmembrane region" description="Helical" evidence="1">
    <location>
        <begin position="182"/>
        <end position="202"/>
    </location>
</feature>
<evidence type="ECO:0000313" key="2">
    <source>
        <dbReference type="EMBL" id="MBM6923821.1"/>
    </source>
</evidence>
<organism evidence="2 3">
    <name type="scientific">Hydrogenoanaerobacterium saccharovorans</name>
    <dbReference type="NCBI Taxonomy" id="474960"/>
    <lineage>
        <taxon>Bacteria</taxon>
        <taxon>Bacillati</taxon>
        <taxon>Bacillota</taxon>
        <taxon>Clostridia</taxon>
        <taxon>Eubacteriales</taxon>
        <taxon>Oscillospiraceae</taxon>
        <taxon>Hydrogenoanaerobacterium</taxon>
    </lineage>
</organism>
<gene>
    <name evidence="2" type="ORF">H9X81_09000</name>
</gene>
<name>A0ABS2GPC7_9FIRM</name>
<proteinExistence type="predicted"/>
<dbReference type="Pfam" id="PF13346">
    <property type="entry name" value="ABC2_membrane_5"/>
    <property type="match status" value="1"/>
</dbReference>
<dbReference type="EMBL" id="JACSNR010000008">
    <property type="protein sequence ID" value="MBM6923821.1"/>
    <property type="molecule type" value="Genomic_DNA"/>
</dbReference>
<keyword evidence="1" id="KW-0812">Transmembrane</keyword>
<evidence type="ECO:0000313" key="3">
    <source>
        <dbReference type="Proteomes" id="UP000724149"/>
    </source>
</evidence>
<dbReference type="InterPro" id="IPR025699">
    <property type="entry name" value="ABC2_memb-like"/>
</dbReference>